<evidence type="ECO:0000313" key="3">
    <source>
        <dbReference type="Proteomes" id="UP000051311"/>
    </source>
</evidence>
<dbReference type="AlphaFoldDB" id="A0A0R1P4K4"/>
<organism evidence="2 3">
    <name type="scientific">Lactobacillus gallinarum DSM 10532 = JCM 2011</name>
    <dbReference type="NCBI Taxonomy" id="1423748"/>
    <lineage>
        <taxon>Bacteria</taxon>
        <taxon>Bacillati</taxon>
        <taxon>Bacillota</taxon>
        <taxon>Bacilli</taxon>
        <taxon>Lactobacillales</taxon>
        <taxon>Lactobacillaceae</taxon>
        <taxon>Lactobacillus</taxon>
    </lineage>
</organism>
<evidence type="ECO:0000313" key="2">
    <source>
        <dbReference type="EMBL" id="KRL23907.1"/>
    </source>
</evidence>
<protein>
    <submittedName>
        <fullName evidence="2">Transposase</fullName>
    </submittedName>
</protein>
<dbReference type="InterPro" id="IPR024474">
    <property type="entry name" value="Znf_dom_IS66"/>
</dbReference>
<name>A0A0R1P4K4_9LACO</name>
<proteinExistence type="predicted"/>
<dbReference type="InterPro" id="IPR052344">
    <property type="entry name" value="Transposase-related"/>
</dbReference>
<reference evidence="2 3" key="1">
    <citation type="journal article" date="2015" name="Genome Announc.">
        <title>Expanding the biotechnology potential of lactobacilli through comparative genomics of 213 strains and associated genera.</title>
        <authorList>
            <person name="Sun Z."/>
            <person name="Harris H.M."/>
            <person name="McCann A."/>
            <person name="Guo C."/>
            <person name="Argimon S."/>
            <person name="Zhang W."/>
            <person name="Yang X."/>
            <person name="Jeffery I.B."/>
            <person name="Cooney J.C."/>
            <person name="Kagawa T.F."/>
            <person name="Liu W."/>
            <person name="Song Y."/>
            <person name="Salvetti E."/>
            <person name="Wrobel A."/>
            <person name="Rasinkangas P."/>
            <person name="Parkhill J."/>
            <person name="Rea M.C."/>
            <person name="O'Sullivan O."/>
            <person name="Ritari J."/>
            <person name="Douillard F.P."/>
            <person name="Paul Ross R."/>
            <person name="Yang R."/>
            <person name="Briner A.E."/>
            <person name="Felis G.E."/>
            <person name="de Vos W.M."/>
            <person name="Barrangou R."/>
            <person name="Klaenhammer T.R."/>
            <person name="Caufield P.W."/>
            <person name="Cui Y."/>
            <person name="Zhang H."/>
            <person name="O'Toole P.W."/>
        </authorList>
    </citation>
    <scope>NUCLEOTIDE SEQUENCE [LARGE SCALE GENOMIC DNA]</scope>
    <source>
        <strain evidence="2 3">DSM 10532</strain>
    </source>
</reference>
<evidence type="ECO:0000259" key="1">
    <source>
        <dbReference type="Pfam" id="PF13005"/>
    </source>
</evidence>
<dbReference type="EMBL" id="AZEL01000018">
    <property type="protein sequence ID" value="KRL23907.1"/>
    <property type="molecule type" value="Genomic_DNA"/>
</dbReference>
<dbReference type="PANTHER" id="PTHR33678:SF2">
    <property type="match status" value="1"/>
</dbReference>
<dbReference type="eggNOG" id="COG4974">
    <property type="taxonomic scope" value="Bacteria"/>
</dbReference>
<sequence length="196" mass="22767">MPTNQGGTTTMTDKDTSALIETLKATNEELLKQVALLTEQVRLTVKMTRTCPRITEIITYKRRKQVGRKQDILASLPGEQVHYRLDDFTCPDCRHELKEIGVFCARQELLYVPAKVKRIDHIQHSYKCQHCSDEAPADKIIKAPAYRQEKDLRRMGLPLDHKTASNWHIKVCEYYLFSFIRTIIFKKMSKLNVDNT</sequence>
<dbReference type="Pfam" id="PF13005">
    <property type="entry name" value="zf-IS66"/>
    <property type="match status" value="1"/>
</dbReference>
<dbReference type="Proteomes" id="UP000051311">
    <property type="component" value="Unassembled WGS sequence"/>
</dbReference>
<dbReference type="STRING" id="1423748.FC37_GL000779"/>
<gene>
    <name evidence="2" type="ORF">FC37_GL000779</name>
</gene>
<dbReference type="PATRIC" id="fig|1423748.3.peg.819"/>
<accession>A0A0R1P4K4</accession>
<dbReference type="PANTHER" id="PTHR33678">
    <property type="entry name" value="BLL1576 PROTEIN"/>
    <property type="match status" value="1"/>
</dbReference>
<comment type="caution">
    <text evidence="2">The sequence shown here is derived from an EMBL/GenBank/DDBJ whole genome shotgun (WGS) entry which is preliminary data.</text>
</comment>
<feature type="domain" description="Transposase IS66 zinc-finger binding" evidence="1">
    <location>
        <begin position="89"/>
        <end position="131"/>
    </location>
</feature>